<dbReference type="Gene3D" id="3.40.50.720">
    <property type="entry name" value="NAD(P)-binding Rossmann-like Domain"/>
    <property type="match status" value="1"/>
</dbReference>
<gene>
    <name evidence="1" type="ORF">CYLTODRAFT_379376</name>
</gene>
<dbReference type="OrthoDB" id="9975943at2759"/>
<dbReference type="PANTHER" id="PTHR14097">
    <property type="entry name" value="OXIDOREDUCTASE HTATIP2"/>
    <property type="match status" value="1"/>
</dbReference>
<organism evidence="1 2">
    <name type="scientific">Cylindrobasidium torrendii FP15055 ss-10</name>
    <dbReference type="NCBI Taxonomy" id="1314674"/>
    <lineage>
        <taxon>Eukaryota</taxon>
        <taxon>Fungi</taxon>
        <taxon>Dikarya</taxon>
        <taxon>Basidiomycota</taxon>
        <taxon>Agaricomycotina</taxon>
        <taxon>Agaricomycetes</taxon>
        <taxon>Agaricomycetidae</taxon>
        <taxon>Agaricales</taxon>
        <taxon>Marasmiineae</taxon>
        <taxon>Physalacriaceae</taxon>
        <taxon>Cylindrobasidium</taxon>
    </lineage>
</organism>
<proteinExistence type="predicted"/>
<evidence type="ECO:0000313" key="1">
    <source>
        <dbReference type="EMBL" id="KIY65498.1"/>
    </source>
</evidence>
<name>A0A0D7B4K6_9AGAR</name>
<dbReference type="SUPFAM" id="SSF51735">
    <property type="entry name" value="NAD(P)-binding Rossmann-fold domains"/>
    <property type="match status" value="1"/>
</dbReference>
<keyword evidence="2" id="KW-1185">Reference proteome</keyword>
<dbReference type="PANTHER" id="PTHR14097:SF8">
    <property type="entry name" value="NAD(P)-BINDING DOMAIN-CONTAINING PROTEIN"/>
    <property type="match status" value="1"/>
</dbReference>
<dbReference type="STRING" id="1314674.A0A0D7B4K6"/>
<sequence>MKLLLSGSTGAAGSQILRSAIADPDVSSITILSRRPLPSWLPVPNDSKPTEVVILKDFMDYPPEIAKKLADHDACIWALGTSSIGMSEEAYTKVTYDYVVKAVEAIQAGGIKDSTHAKPFRFVFISGEGSDQERQDIAMFGRVKGRTEKFLTSLPPDSNIKGSIFRPAYFFPAHPNDRANTRGLLLRGLDCIAAPIFRTVVPKLYTPISDLGRFSVELAKGRWAEEHTFPNAKMRELIAQL</sequence>
<evidence type="ECO:0000313" key="2">
    <source>
        <dbReference type="Proteomes" id="UP000054007"/>
    </source>
</evidence>
<dbReference type="AlphaFoldDB" id="A0A0D7B4K6"/>
<accession>A0A0D7B4K6</accession>
<dbReference type="InterPro" id="IPR036291">
    <property type="entry name" value="NAD(P)-bd_dom_sf"/>
</dbReference>
<dbReference type="Proteomes" id="UP000054007">
    <property type="component" value="Unassembled WGS sequence"/>
</dbReference>
<evidence type="ECO:0008006" key="3">
    <source>
        <dbReference type="Google" id="ProtNLM"/>
    </source>
</evidence>
<protein>
    <recommendedName>
        <fullName evidence="3">NAD(P)-binding domain-containing protein</fullName>
    </recommendedName>
</protein>
<dbReference type="EMBL" id="KN880588">
    <property type="protein sequence ID" value="KIY65498.1"/>
    <property type="molecule type" value="Genomic_DNA"/>
</dbReference>
<reference evidence="1 2" key="1">
    <citation type="journal article" date="2015" name="Fungal Genet. Biol.">
        <title>Evolution of novel wood decay mechanisms in Agaricales revealed by the genome sequences of Fistulina hepatica and Cylindrobasidium torrendii.</title>
        <authorList>
            <person name="Floudas D."/>
            <person name="Held B.W."/>
            <person name="Riley R."/>
            <person name="Nagy L.G."/>
            <person name="Koehler G."/>
            <person name="Ransdell A.S."/>
            <person name="Younus H."/>
            <person name="Chow J."/>
            <person name="Chiniquy J."/>
            <person name="Lipzen A."/>
            <person name="Tritt A."/>
            <person name="Sun H."/>
            <person name="Haridas S."/>
            <person name="LaButti K."/>
            <person name="Ohm R.A."/>
            <person name="Kues U."/>
            <person name="Blanchette R.A."/>
            <person name="Grigoriev I.V."/>
            <person name="Minto R.E."/>
            <person name="Hibbett D.S."/>
        </authorList>
    </citation>
    <scope>NUCLEOTIDE SEQUENCE [LARGE SCALE GENOMIC DNA]</scope>
    <source>
        <strain evidence="1 2">FP15055 ss-10</strain>
    </source>
</reference>